<gene>
    <name evidence="2" type="ORF">ERS852478_02274</name>
</gene>
<dbReference type="Gene3D" id="3.90.1570.10">
    <property type="entry name" value="tt1808, chain A"/>
    <property type="match status" value="1"/>
</dbReference>
<dbReference type="PANTHER" id="PTHR36558">
    <property type="entry name" value="GLR1098 PROTEIN"/>
    <property type="match status" value="1"/>
</dbReference>
<dbReference type="AlphaFoldDB" id="A0A174DIV3"/>
<reference evidence="2 3" key="1">
    <citation type="submission" date="2015-09" db="EMBL/GenBank/DDBJ databases">
        <authorList>
            <consortium name="Pathogen Informatics"/>
        </authorList>
    </citation>
    <scope>NUCLEOTIDE SEQUENCE [LARGE SCALE GENOMIC DNA]</scope>
    <source>
        <strain evidence="2 3">2789STDY5834863</strain>
    </source>
</reference>
<protein>
    <submittedName>
        <fullName evidence="2">Uncharacterized protein conserved in cyanobacteria</fullName>
    </submittedName>
</protein>
<evidence type="ECO:0000313" key="3">
    <source>
        <dbReference type="Proteomes" id="UP000095431"/>
    </source>
</evidence>
<dbReference type="InterPro" id="IPR011335">
    <property type="entry name" value="Restrct_endonuc-II-like"/>
</dbReference>
<evidence type="ECO:0000259" key="1">
    <source>
        <dbReference type="Pfam" id="PF05685"/>
    </source>
</evidence>
<organism evidence="2 3">
    <name type="scientific">Blautia wexlerae</name>
    <dbReference type="NCBI Taxonomy" id="418240"/>
    <lineage>
        <taxon>Bacteria</taxon>
        <taxon>Bacillati</taxon>
        <taxon>Bacillota</taxon>
        <taxon>Clostridia</taxon>
        <taxon>Lachnospirales</taxon>
        <taxon>Lachnospiraceae</taxon>
        <taxon>Blautia</taxon>
    </lineage>
</organism>
<dbReference type="InterPro" id="IPR012296">
    <property type="entry name" value="Nuclease_put_TT1808"/>
</dbReference>
<dbReference type="RefSeq" id="WP_008705519.1">
    <property type="nucleotide sequence ID" value="NZ_BTHH01000015.1"/>
</dbReference>
<dbReference type="Proteomes" id="UP000095431">
    <property type="component" value="Unassembled WGS sequence"/>
</dbReference>
<sequence length="169" mass="19904">MSNALPIEDLSKTYLEHSMVINNFVIKIGSQIKDSLCRVFGDGVQYEWRENDDKVIIPDVSIICNLRDRKNISFTGIPRFVMEVLSNATEEYDRHEKMNIYCKVGVSEYWIVDWRKKSVEIYLFDFKEDGTGYPYLYKTVTAQNKEDLHLVMFPNLKITFDELFDIGEY</sequence>
<feature type="domain" description="Putative restriction endonuclease" evidence="1">
    <location>
        <begin position="15"/>
        <end position="139"/>
    </location>
</feature>
<evidence type="ECO:0000313" key="2">
    <source>
        <dbReference type="EMBL" id="CUO25423.1"/>
    </source>
</evidence>
<dbReference type="Pfam" id="PF05685">
    <property type="entry name" value="Uma2"/>
    <property type="match status" value="1"/>
</dbReference>
<dbReference type="CDD" id="cd06260">
    <property type="entry name" value="DUF820-like"/>
    <property type="match status" value="1"/>
</dbReference>
<proteinExistence type="predicted"/>
<dbReference type="SUPFAM" id="SSF52980">
    <property type="entry name" value="Restriction endonuclease-like"/>
    <property type="match status" value="1"/>
</dbReference>
<dbReference type="EMBL" id="CYZN01000014">
    <property type="protein sequence ID" value="CUO25423.1"/>
    <property type="molecule type" value="Genomic_DNA"/>
</dbReference>
<accession>A0A174DIV3</accession>
<name>A0A174DIV3_9FIRM</name>
<dbReference type="PANTHER" id="PTHR36558:SF1">
    <property type="entry name" value="RESTRICTION ENDONUCLEASE DOMAIN-CONTAINING PROTEIN-RELATED"/>
    <property type="match status" value="1"/>
</dbReference>
<dbReference type="InterPro" id="IPR008538">
    <property type="entry name" value="Uma2"/>
</dbReference>